<feature type="transmembrane region" description="Helical" evidence="7">
    <location>
        <begin position="58"/>
        <end position="85"/>
    </location>
</feature>
<evidence type="ECO:0000256" key="4">
    <source>
        <dbReference type="ARBA" id="ARBA00023136"/>
    </source>
</evidence>
<feature type="transmembrane region" description="Helical" evidence="7">
    <location>
        <begin position="197"/>
        <end position="222"/>
    </location>
</feature>
<evidence type="ECO:0000256" key="6">
    <source>
        <dbReference type="SAM" id="MobiDB-lite"/>
    </source>
</evidence>
<dbReference type="Pfam" id="PF01226">
    <property type="entry name" value="Form_Nir_trans"/>
    <property type="match status" value="1"/>
</dbReference>
<protein>
    <submittedName>
        <fullName evidence="8">Formate/nitrite transporter family protein</fullName>
    </submittedName>
</protein>
<evidence type="ECO:0000256" key="3">
    <source>
        <dbReference type="ARBA" id="ARBA00022989"/>
    </source>
</evidence>
<reference evidence="9" key="1">
    <citation type="journal article" date="2019" name="Int. J. Syst. Evol. Microbiol.">
        <title>The Global Catalogue of Microorganisms (GCM) 10K type strain sequencing project: providing services to taxonomists for standard genome sequencing and annotation.</title>
        <authorList>
            <consortium name="The Broad Institute Genomics Platform"/>
            <consortium name="The Broad Institute Genome Sequencing Center for Infectious Disease"/>
            <person name="Wu L."/>
            <person name="Ma J."/>
        </authorList>
    </citation>
    <scope>NUCLEOTIDE SEQUENCE [LARGE SCALE GENOMIC DNA]</scope>
    <source>
        <strain evidence="9">JCM 18126</strain>
    </source>
</reference>
<dbReference type="PANTHER" id="PTHR30520:SF6">
    <property type="entry name" value="FORMATE_NITRATE FAMILY TRANSPORTER (EUROFUNG)"/>
    <property type="match status" value="1"/>
</dbReference>
<evidence type="ECO:0000313" key="8">
    <source>
        <dbReference type="EMBL" id="GAA4988134.1"/>
    </source>
</evidence>
<dbReference type="EMBL" id="BAABIL010000454">
    <property type="protein sequence ID" value="GAA4988134.1"/>
    <property type="molecule type" value="Genomic_DNA"/>
</dbReference>
<evidence type="ECO:0000313" key="9">
    <source>
        <dbReference type="Proteomes" id="UP001501195"/>
    </source>
</evidence>
<dbReference type="InterPro" id="IPR000292">
    <property type="entry name" value="For/NO2_transpt"/>
</dbReference>
<keyword evidence="2 7" id="KW-0812">Transmembrane</keyword>
<feature type="compositionally biased region" description="Low complexity" evidence="6">
    <location>
        <begin position="276"/>
        <end position="285"/>
    </location>
</feature>
<dbReference type="Proteomes" id="UP001501195">
    <property type="component" value="Unassembled WGS sequence"/>
</dbReference>
<comment type="subcellular location">
    <subcellularLocation>
        <location evidence="1">Membrane</location>
        <topology evidence="1">Multi-pass membrane protein</topology>
    </subcellularLocation>
</comment>
<feature type="transmembrane region" description="Helical" evidence="7">
    <location>
        <begin position="106"/>
        <end position="129"/>
    </location>
</feature>
<comment type="caution">
    <text evidence="8">The sequence shown here is derived from an EMBL/GenBank/DDBJ whole genome shotgun (WGS) entry which is preliminary data.</text>
</comment>
<evidence type="ECO:0000256" key="5">
    <source>
        <dbReference type="ARBA" id="ARBA00049660"/>
    </source>
</evidence>
<feature type="transmembrane region" description="Helical" evidence="7">
    <location>
        <begin position="242"/>
        <end position="263"/>
    </location>
</feature>
<dbReference type="Gene3D" id="1.20.1080.10">
    <property type="entry name" value="Glycerol uptake facilitator protein"/>
    <property type="match status" value="1"/>
</dbReference>
<keyword evidence="4 7" id="KW-0472">Membrane</keyword>
<feature type="transmembrane region" description="Helical" evidence="7">
    <location>
        <begin position="25"/>
        <end position="46"/>
    </location>
</feature>
<dbReference type="InterPro" id="IPR024002">
    <property type="entry name" value="For/NO2_transpt_CS"/>
</dbReference>
<feature type="compositionally biased region" description="Gly residues" evidence="6">
    <location>
        <begin position="286"/>
        <end position="295"/>
    </location>
</feature>
<dbReference type="RefSeq" id="WP_345713195.1">
    <property type="nucleotide sequence ID" value="NZ_BAABIL010000454.1"/>
</dbReference>
<gene>
    <name evidence="8" type="ORF">GCM10023225_27360</name>
</gene>
<sequence length="295" mass="30235">MPYKTPDQIAVTAVAAGVKKANLPVANALVGGFLAGAYIAFAGLLAVDVTAGLRPELWGGLITLFNGAVFSMGLVLVIIAGAELLTGNMALVPMAALQRKVTLGRMSANFALVLVANLLGSLFVAYVLAVHTGIIGTPDSEAGSAAAATFARLDTIATGKAITETHLEIFLRAIGCNWLVCLAVWMAMAAEEVAGKILAIFFPITAFVALGFDHVVANMFFLPAAHWAGVEGITWGRILENWLYAGVGNLIGGGVFVGGAYWFSYLRGSGPADAPTATSDASGTAGARGTGGPVH</sequence>
<evidence type="ECO:0000256" key="1">
    <source>
        <dbReference type="ARBA" id="ARBA00004141"/>
    </source>
</evidence>
<accession>A0ABP9I524</accession>
<dbReference type="PROSITE" id="PS01006">
    <property type="entry name" value="FORMATE_NITRITE_TP_2"/>
    <property type="match status" value="1"/>
</dbReference>
<dbReference type="InterPro" id="IPR023271">
    <property type="entry name" value="Aquaporin-like"/>
</dbReference>
<name>A0ABP9I524_9ACTN</name>
<feature type="transmembrane region" description="Helical" evidence="7">
    <location>
        <begin position="169"/>
        <end position="190"/>
    </location>
</feature>
<comment type="similarity">
    <text evidence="5">Belongs to the FNT transporter (TC 1.A.16) family.</text>
</comment>
<dbReference type="PANTHER" id="PTHR30520">
    <property type="entry name" value="FORMATE TRANSPORTER-RELATED"/>
    <property type="match status" value="1"/>
</dbReference>
<organism evidence="8 9">
    <name type="scientific">Kineococcus glutinatus</name>
    <dbReference type="NCBI Taxonomy" id="1070872"/>
    <lineage>
        <taxon>Bacteria</taxon>
        <taxon>Bacillati</taxon>
        <taxon>Actinomycetota</taxon>
        <taxon>Actinomycetes</taxon>
        <taxon>Kineosporiales</taxon>
        <taxon>Kineosporiaceae</taxon>
        <taxon>Kineococcus</taxon>
    </lineage>
</organism>
<proteinExistence type="inferred from homology"/>
<keyword evidence="9" id="KW-1185">Reference proteome</keyword>
<feature type="region of interest" description="Disordered" evidence="6">
    <location>
        <begin position="276"/>
        <end position="295"/>
    </location>
</feature>
<keyword evidence="3 7" id="KW-1133">Transmembrane helix</keyword>
<evidence type="ECO:0000256" key="7">
    <source>
        <dbReference type="SAM" id="Phobius"/>
    </source>
</evidence>
<evidence type="ECO:0000256" key="2">
    <source>
        <dbReference type="ARBA" id="ARBA00022692"/>
    </source>
</evidence>